<protein>
    <submittedName>
        <fullName evidence="3">Peptidase S15</fullName>
    </submittedName>
</protein>
<dbReference type="Proteomes" id="UP000007718">
    <property type="component" value="Chromosome"/>
</dbReference>
<proteinExistence type="predicted"/>
<dbReference type="SUPFAM" id="SSF53474">
    <property type="entry name" value="alpha/beta-Hydrolases"/>
    <property type="match status" value="1"/>
</dbReference>
<dbReference type="HOGENOM" id="CLU_033707_2_0_0"/>
<dbReference type="InterPro" id="IPR022742">
    <property type="entry name" value="Hydrolase_4"/>
</dbReference>
<gene>
    <name evidence="3" type="ordered locus">Deipr_0913</name>
</gene>
<dbReference type="KEGG" id="dpt:Deipr_0913"/>
<evidence type="ECO:0000313" key="4">
    <source>
        <dbReference type="Proteomes" id="UP000007718"/>
    </source>
</evidence>
<keyword evidence="1" id="KW-0732">Signal</keyword>
<reference evidence="3 4" key="2">
    <citation type="journal article" date="2012" name="Stand. Genomic Sci.">
        <title>Complete genome sequence of the orange-red pigmented, radioresistant Deinococcus proteolyticus type strain (MRP(T)).</title>
        <authorList>
            <person name="Copeland A."/>
            <person name="Zeytun A."/>
            <person name="Yassawong M."/>
            <person name="Nolan M."/>
            <person name="Lucas S."/>
            <person name="Hammon N."/>
            <person name="Deshpande S."/>
            <person name="Cheng J.F."/>
            <person name="Han C."/>
            <person name="Tapia R."/>
            <person name="Goodwin L.A."/>
            <person name="Pitluck S."/>
            <person name="Mavromatis K."/>
            <person name="Liolios K."/>
            <person name="Pagani I."/>
            <person name="Ivanova N."/>
            <person name="Mikhailova N."/>
            <person name="Pati A."/>
            <person name="Chen A."/>
            <person name="Palaniappan K."/>
            <person name="Land M."/>
            <person name="Hauser L."/>
            <person name="Jeffries C.D."/>
            <person name="Brambilla E.M."/>
            <person name="Rohde M."/>
            <person name="Sikorski J."/>
            <person name="Pukall R."/>
            <person name="Goker M."/>
            <person name="Detter J.C."/>
            <person name="Woyke T."/>
            <person name="Bristow J."/>
            <person name="Eisen J.A."/>
            <person name="Markowitz V."/>
            <person name="Hugenholtz P."/>
            <person name="Kyrpides N.C."/>
            <person name="Klenk H.P."/>
            <person name="Lapidus A."/>
        </authorList>
    </citation>
    <scope>NUCLEOTIDE SEQUENCE [LARGE SCALE GENOMIC DNA]</scope>
    <source>
        <strain evidence="4">ATCC 35074 / DSM 20540 / JCM 6276 / NBRC 101906 / NCIMB 13154 / VKM Ac-1939 / CCM 2703 / MRP</strain>
    </source>
</reference>
<organism evidence="3 4">
    <name type="scientific">Deinococcus proteolyticus (strain ATCC 35074 / DSM 20540 / JCM 6276 / NBRC 101906 / NCIMB 13154 / VKM Ac-1939 / CCM 2703 / MRP)</name>
    <dbReference type="NCBI Taxonomy" id="693977"/>
    <lineage>
        <taxon>Bacteria</taxon>
        <taxon>Thermotogati</taxon>
        <taxon>Deinococcota</taxon>
        <taxon>Deinococci</taxon>
        <taxon>Deinococcales</taxon>
        <taxon>Deinococcaceae</taxon>
        <taxon>Deinococcus</taxon>
    </lineage>
</organism>
<dbReference type="Gene3D" id="3.40.50.1820">
    <property type="entry name" value="alpha/beta hydrolase"/>
    <property type="match status" value="1"/>
</dbReference>
<keyword evidence="4" id="KW-1185">Reference proteome</keyword>
<dbReference type="PANTHER" id="PTHR43265">
    <property type="entry name" value="ESTERASE ESTD"/>
    <property type="match status" value="1"/>
</dbReference>
<evidence type="ECO:0000313" key="3">
    <source>
        <dbReference type="EMBL" id="ADY26069.1"/>
    </source>
</evidence>
<dbReference type="PANTHER" id="PTHR43265:SF1">
    <property type="entry name" value="ESTERASE ESTD"/>
    <property type="match status" value="1"/>
</dbReference>
<accession>F0RML9</accession>
<evidence type="ECO:0000256" key="1">
    <source>
        <dbReference type="SAM" id="SignalP"/>
    </source>
</evidence>
<dbReference type="STRING" id="693977.Deipr_0913"/>
<name>F0RML9_DEIPM</name>
<dbReference type="AlphaFoldDB" id="F0RML9"/>
<dbReference type="GO" id="GO:0052689">
    <property type="term" value="F:carboxylic ester hydrolase activity"/>
    <property type="evidence" value="ECO:0007669"/>
    <property type="project" value="TreeGrafter"/>
</dbReference>
<sequence>MSRVLLPLLAALASSLPATAAAQATTPSLSSPTASGQVAAAAPAAGTAPYAANTWHGSLLQRGREVPVGLNLRGNGAELWLPDQGIRGVPVPVVRNAAGTLTIRLDHWPGQPQLQLARSGEAAVLRGTFRQGGFSSPLTLWPGAVTLPPRPQEPRGPLPYRSQEVTVWGEGAVALRGTLTLPPGPGPFPAALLLSGSGPQDRDSTLHGHRPFLVLADWLTRRGFVVLRLDDRGTGASDGDLYSAHYRDLAGDVQAATTFLRRHDSVRPDAVGLIGHSEGGSLAALGAQALRPAPAFMVLLGSPAVPGRELLDLQLRTQLSAQGLSSAEIEARATLQAQALQNHRVGELQVPLPSSEIEQAWLYSRAFVRSPYLQDFLTYDPRPALQASQVPTLALLGARDLQVPPAAGAARMRELLQAPGSEVHELSGLNHLLQPARTGLPQEYAAIPTTLDPAALDLLGRWLQSTLAQR</sequence>
<feature type="domain" description="Serine aminopeptidase S33" evidence="2">
    <location>
        <begin position="215"/>
        <end position="432"/>
    </location>
</feature>
<reference evidence="4" key="1">
    <citation type="submission" date="2011-02" db="EMBL/GenBank/DDBJ databases">
        <title>The complete sequence of chromosome of Deinococcus proteolyticus DSM 20540.</title>
        <authorList>
            <consortium name="US DOE Joint Genome Institute (JGI-PGF)"/>
            <person name="Lucas S."/>
            <person name="Copeland A."/>
            <person name="Lapidus A."/>
            <person name="Bruce D."/>
            <person name="Goodwin L."/>
            <person name="Pitluck S."/>
            <person name="Kyrpides N."/>
            <person name="Mavromatis K."/>
            <person name="Pagani I."/>
            <person name="Ivanova N."/>
            <person name="Ovchinnikova G."/>
            <person name="Zeytun A."/>
            <person name="Detter J.C."/>
            <person name="Han C."/>
            <person name="Land M."/>
            <person name="Hauser L."/>
            <person name="Markowitz V."/>
            <person name="Cheng J.-F."/>
            <person name="Hugenholtz P."/>
            <person name="Woyke T."/>
            <person name="Wu D."/>
            <person name="Pukall R."/>
            <person name="Steenblock K."/>
            <person name="Brambilla E."/>
            <person name="Klenk H.-P."/>
            <person name="Eisen J.A."/>
        </authorList>
    </citation>
    <scope>NUCLEOTIDE SEQUENCE [LARGE SCALE GENOMIC DNA]</scope>
    <source>
        <strain evidence="4">ATCC 35074 / DSM 20540 / JCM 6276 / NBRC 101906 / NCIMB 13154 / VKM Ac-1939 / CCM 2703 / MRP</strain>
    </source>
</reference>
<evidence type="ECO:0000259" key="2">
    <source>
        <dbReference type="Pfam" id="PF12146"/>
    </source>
</evidence>
<dbReference type="InterPro" id="IPR029058">
    <property type="entry name" value="AB_hydrolase_fold"/>
</dbReference>
<dbReference type="InterPro" id="IPR053145">
    <property type="entry name" value="AB_hydrolase_Est10"/>
</dbReference>
<dbReference type="RefSeq" id="WP_013614678.1">
    <property type="nucleotide sequence ID" value="NC_015161.1"/>
</dbReference>
<dbReference type="eggNOG" id="COG1073">
    <property type="taxonomic scope" value="Bacteria"/>
</dbReference>
<feature type="signal peptide" evidence="1">
    <location>
        <begin position="1"/>
        <end position="20"/>
    </location>
</feature>
<dbReference type="EMBL" id="CP002536">
    <property type="protein sequence ID" value="ADY26069.1"/>
    <property type="molecule type" value="Genomic_DNA"/>
</dbReference>
<feature type="chain" id="PRO_5003259514" evidence="1">
    <location>
        <begin position="21"/>
        <end position="470"/>
    </location>
</feature>
<dbReference type="Pfam" id="PF12146">
    <property type="entry name" value="Hydrolase_4"/>
    <property type="match status" value="1"/>
</dbReference>